<dbReference type="InterPro" id="IPR027417">
    <property type="entry name" value="P-loop_NTPase"/>
</dbReference>
<proteinExistence type="predicted"/>
<dbReference type="InterPro" id="IPR050678">
    <property type="entry name" value="DNA_Partitioning_ATPase"/>
</dbReference>
<dbReference type="EMBL" id="CP015623">
    <property type="protein sequence ID" value="ANE05496.1"/>
    <property type="molecule type" value="Genomic_DNA"/>
</dbReference>
<dbReference type="OrthoDB" id="69313at2"/>
<dbReference type="Pfam" id="PF01656">
    <property type="entry name" value="CbiA"/>
    <property type="match status" value="1"/>
</dbReference>
<keyword evidence="3" id="KW-1185">Reference proteome</keyword>
<organism evidence="2 3">
    <name type="scientific">Corynebacterium crudilactis</name>
    <dbReference type="NCBI Taxonomy" id="1652495"/>
    <lineage>
        <taxon>Bacteria</taxon>
        <taxon>Bacillati</taxon>
        <taxon>Actinomycetota</taxon>
        <taxon>Actinomycetes</taxon>
        <taxon>Mycobacteriales</taxon>
        <taxon>Corynebacteriaceae</taxon>
        <taxon>Corynebacterium</taxon>
    </lineage>
</organism>
<sequence>MNSSRKKTTARERVTRKPSIVRSRTLIIGNTKGGVSKTTLSSSIAYEAARLGLTVCVADSDSGFSSVTGTFAGRYIHPETGQTLEVKSLADAVRRGEDAPFYPVPAWTPDPNVPWLKGGPAIPGGKIFISPAAAETDRENLTSVVSESGGIEEMRLMNALETEWVRENADLVIIDMPGIRLTPLISSMLHAAEHVIFPFYPEWLAHEELAKFDEIIGAWESAHGKPINFLGAIPTSIPLNLKRAPGERRIITESAKWLDETFGDSVGVIAPGIERRKAFARSQEFAIPISTYTRTQIERRDVGTIPAALAKTALTVLSKMLPKEDDPTTSNRVNYDIGAMREALIAQEMPDEWRAIIEGPDFIDWKADWLAHDLDDTEDTDTDTKTEEQS</sequence>
<reference evidence="2 3" key="1">
    <citation type="submission" date="2016-05" db="EMBL/GenBank/DDBJ databases">
        <title>Complete genome sequence of Corynebacterium crudilactis, a new Corynebacterium species isolated from raw cow's milk.</title>
        <authorList>
            <person name="Christian R."/>
            <person name="Zimmermann J."/>
            <person name="Lipski A."/>
            <person name="Kalinowski J."/>
        </authorList>
    </citation>
    <scope>NUCLEOTIDE SEQUENCE [LARGE SCALE GENOMIC DNA]</scope>
    <source>
        <strain evidence="2 3">JZ16</strain>
        <plasmid evidence="2 3">pCRULAC1</plasmid>
    </source>
</reference>
<dbReference type="Proteomes" id="UP000076929">
    <property type="component" value="Plasmid pCRULAC1"/>
</dbReference>
<dbReference type="PANTHER" id="PTHR13696">
    <property type="entry name" value="P-LOOP CONTAINING NUCLEOSIDE TRIPHOSPHATE HYDROLASE"/>
    <property type="match status" value="1"/>
</dbReference>
<evidence type="ECO:0000313" key="2">
    <source>
        <dbReference type="EMBL" id="ANE05496.1"/>
    </source>
</evidence>
<evidence type="ECO:0000259" key="1">
    <source>
        <dbReference type="Pfam" id="PF01656"/>
    </source>
</evidence>
<geneLocation type="plasmid" evidence="2 3">
    <name>pCRULAC1</name>
</geneLocation>
<dbReference type="Gene3D" id="3.40.50.300">
    <property type="entry name" value="P-loop containing nucleotide triphosphate hydrolases"/>
    <property type="match status" value="1"/>
</dbReference>
<accession>A0A172QXX7</accession>
<dbReference type="AlphaFoldDB" id="A0A172QXX7"/>
<dbReference type="RefSeq" id="WP_066570251.1">
    <property type="nucleotide sequence ID" value="NZ_CP015623.1"/>
</dbReference>
<keyword evidence="2" id="KW-0614">Plasmid</keyword>
<evidence type="ECO:0000313" key="3">
    <source>
        <dbReference type="Proteomes" id="UP000076929"/>
    </source>
</evidence>
<dbReference type="KEGG" id="ccjz:ccrud_14240"/>
<protein>
    <recommendedName>
        <fullName evidence="1">CobQ/CobB/MinD/ParA nucleotide binding domain-containing protein</fullName>
    </recommendedName>
</protein>
<dbReference type="PANTHER" id="PTHR13696:SF99">
    <property type="entry name" value="COBYRINIC ACID AC-DIAMIDE SYNTHASE"/>
    <property type="match status" value="1"/>
</dbReference>
<gene>
    <name evidence="2" type="ORF">ccrud_14240</name>
</gene>
<dbReference type="InterPro" id="IPR002586">
    <property type="entry name" value="CobQ/CobB/MinD/ParA_Nub-bd_dom"/>
</dbReference>
<feature type="domain" description="CobQ/CobB/MinD/ParA nucleotide binding" evidence="1">
    <location>
        <begin position="27"/>
        <end position="158"/>
    </location>
</feature>
<name>A0A172QXX7_9CORY</name>
<dbReference type="SUPFAM" id="SSF52540">
    <property type="entry name" value="P-loop containing nucleoside triphosphate hydrolases"/>
    <property type="match status" value="1"/>
</dbReference>